<dbReference type="OMA" id="WYTTMID"/>
<evidence type="ECO:0000313" key="7">
    <source>
        <dbReference type="EMBL" id="VDM07931.1"/>
    </source>
</evidence>
<dbReference type="EC" id="2.4.1.132" evidence="4"/>
<dbReference type="GO" id="GO:0102704">
    <property type="term" value="F:GDP-Man:Man(2)GlcNAc(2)-PP-Dol alpha-1,6-mannosyltransferase activity"/>
    <property type="evidence" value="ECO:0007669"/>
    <property type="project" value="UniProtKB-UniRule"/>
</dbReference>
<dbReference type="OrthoDB" id="448893at2759"/>
<dbReference type="InterPro" id="IPR028098">
    <property type="entry name" value="Glyco_trans_4-like_N"/>
</dbReference>
<dbReference type="EMBL" id="UYWW01000267">
    <property type="protein sequence ID" value="VDM07931.1"/>
    <property type="molecule type" value="Genomic_DNA"/>
</dbReference>
<evidence type="ECO:0000256" key="2">
    <source>
        <dbReference type="ARBA" id="ARBA00045103"/>
    </source>
</evidence>
<dbReference type="Pfam" id="PF13439">
    <property type="entry name" value="Glyco_transf_4"/>
    <property type="match status" value="1"/>
</dbReference>
<keyword evidence="4" id="KW-0808">Transferase</keyword>
<organism evidence="7 8">
    <name type="scientific">Wuchereria bancrofti</name>
    <dbReference type="NCBI Taxonomy" id="6293"/>
    <lineage>
        <taxon>Eukaryota</taxon>
        <taxon>Metazoa</taxon>
        <taxon>Ecdysozoa</taxon>
        <taxon>Nematoda</taxon>
        <taxon>Chromadorea</taxon>
        <taxon>Rhabditida</taxon>
        <taxon>Spirurina</taxon>
        <taxon>Spiruromorpha</taxon>
        <taxon>Filarioidea</taxon>
        <taxon>Onchocercidae</taxon>
        <taxon>Wuchereria</taxon>
    </lineage>
</organism>
<comment type="similarity">
    <text evidence="4">Belongs to the glycosyltransferase group 1 family.</text>
</comment>
<dbReference type="InterPro" id="IPR001296">
    <property type="entry name" value="Glyco_trans_1"/>
</dbReference>
<comment type="subcellular location">
    <subcellularLocation>
        <location evidence="4">Endoplasmic reticulum membrane</location>
        <topology evidence="4">Single-pass membrane protein</topology>
    </subcellularLocation>
</comment>
<dbReference type="InterPro" id="IPR027054">
    <property type="entry name" value="ALG2"/>
</dbReference>
<sequence length="436" mass="50816">MLVVILHPEQWNGGSDRCTLGMIKHFVELGHRVIWYTTMIDCYWNAELFDNVEIRDVNFPLHPGDWWTQNILLAWQLIFSGLVPDLVVIDHSASCLPMLKWRFPQAKILFYCHFPQQLVIPTRFFLYRWYSRMIGLIEGMLFQKADLIMTTKELHNVIGKQNFTLNSKSLLKIFMPHLESQFLRVMPEVNPSRLIVVYPPCNVDAIKTGDKAISRKQRQHNNKRYTFLSMNRFWPEKKLDIIVKAAALIKRNSKMRPRIVLAGSVMPYIPESRIYYNLLQKMVQDLKVDDIVEFVKSPTDLEKFALYRECDTVLYTPPNEHFGIVPVEALEQRRPVIVCDSGGPAETVLEGITGSKISAPHGRLLAIAMEEHMRRTSWPALDDDDIYDYQRKRFEQYFSLNGFCNRINDALAVLFPDDQIVTSNTLLLQEKDETFQ</sequence>
<dbReference type="InParanoid" id="A0A3P7DE37"/>
<protein>
    <recommendedName>
        <fullName evidence="4">Alpha-1,3/1,6-mannosyltransferase ALG2</fullName>
        <ecNumber evidence="4">2.4.1.132</ecNumber>
        <ecNumber evidence="4">2.4.1.257</ecNumber>
    </recommendedName>
    <alternativeName>
        <fullName evidence="4">GDP-Man:Man(1)GlcNAc(2)-PP-Dol alpha-1,3-mannosyltransferase</fullName>
    </alternativeName>
</protein>
<dbReference type="UniPathway" id="UPA00378"/>
<reference evidence="7 8" key="1">
    <citation type="submission" date="2018-11" db="EMBL/GenBank/DDBJ databases">
        <authorList>
            <consortium name="Pathogen Informatics"/>
        </authorList>
    </citation>
    <scope>NUCLEOTIDE SEQUENCE [LARGE SCALE GENOMIC DNA]</scope>
</reference>
<keyword evidence="8" id="KW-1185">Reference proteome</keyword>
<comment type="pathway">
    <text evidence="4">Protein modification; protein glycosylation.</text>
</comment>
<keyword evidence="1 4" id="KW-0328">Glycosyltransferase</keyword>
<gene>
    <name evidence="7" type="ORF">WBA_LOCUS1317</name>
</gene>
<comment type="function">
    <text evidence="4">Mannosylates Man(2)GlcNAc(2)-dolichol diphosphate and Man(1)GlcNAc(2)-dolichol diphosphate to form Man(3)GlcNAc(2)-dolichol diphosphate.</text>
</comment>
<dbReference type="GO" id="GO:0005789">
    <property type="term" value="C:endoplasmic reticulum membrane"/>
    <property type="evidence" value="ECO:0007669"/>
    <property type="project" value="UniProtKB-SubCell"/>
</dbReference>
<dbReference type="PANTHER" id="PTHR45918">
    <property type="entry name" value="ALPHA-1,3/1,6-MANNOSYLTRANSFERASE ALG2"/>
    <property type="match status" value="1"/>
</dbReference>
<feature type="domain" description="Glycosyl transferase family 1" evidence="5">
    <location>
        <begin position="211"/>
        <end position="358"/>
    </location>
</feature>
<comment type="catalytic activity">
    <reaction evidence="3 4">
        <text>an alpha-D-Man-(1-&gt;3)-beta-D-Man-(1-&gt;4)-beta-D-GlcNAc-(1-&gt;4)-alpha-D-GlcNAc-diphospho-di-trans,poly-cis-dolichol + GDP-alpha-D-mannose = an alpha-D-Man-(1-&gt;3)-[alpha-D-Man-(1-&gt;6)]-beta-D-Man-(1-&gt;4)-beta-D-GlcNAc-(1-&gt;4)-alpha-D-GlcNAc-diphospho-di-trans,poly-cis-dolichol + GDP + H(+)</text>
        <dbReference type="Rhea" id="RHEA:29519"/>
        <dbReference type="Rhea" id="RHEA-COMP:19513"/>
        <dbReference type="Rhea" id="RHEA-COMP:19515"/>
        <dbReference type="ChEBI" id="CHEBI:15378"/>
        <dbReference type="ChEBI" id="CHEBI:57527"/>
        <dbReference type="ChEBI" id="CHEBI:58189"/>
        <dbReference type="ChEBI" id="CHEBI:132510"/>
        <dbReference type="ChEBI" id="CHEBI:132511"/>
        <dbReference type="EC" id="2.4.1.257"/>
    </reaction>
    <physiologicalReaction direction="left-to-right" evidence="3 4">
        <dbReference type="Rhea" id="RHEA:29520"/>
    </physiologicalReaction>
</comment>
<evidence type="ECO:0000259" key="5">
    <source>
        <dbReference type="Pfam" id="PF00534"/>
    </source>
</evidence>
<dbReference type="SUPFAM" id="SSF53756">
    <property type="entry name" value="UDP-Glycosyltransferase/glycogen phosphorylase"/>
    <property type="match status" value="1"/>
</dbReference>
<evidence type="ECO:0000313" key="8">
    <source>
        <dbReference type="Proteomes" id="UP000270924"/>
    </source>
</evidence>
<feature type="domain" description="Glycosyltransferase subfamily 4-like N-terminal" evidence="6">
    <location>
        <begin position="13"/>
        <end position="150"/>
    </location>
</feature>
<comment type="catalytic activity">
    <reaction evidence="2 4">
        <text>a beta-D-Man-(1-&gt;4)-beta-D-GlcNAc-(1-&gt;4)-alpha-D-GlcNAc-diphospho-di-trans,poly-cis-dolichol + GDP-alpha-D-mannose = an alpha-D-Man-(1-&gt;3)-beta-D-Man-(1-&gt;4)-beta-D-GlcNAc-(1-&gt;4)-alpha-D-GlcNAc-diphospho-di-trans,poly-cis-dolichol + GDP + H(+)</text>
        <dbReference type="Rhea" id="RHEA:29515"/>
        <dbReference type="Rhea" id="RHEA-COMP:19511"/>
        <dbReference type="Rhea" id="RHEA-COMP:19513"/>
        <dbReference type="ChEBI" id="CHEBI:15378"/>
        <dbReference type="ChEBI" id="CHEBI:57527"/>
        <dbReference type="ChEBI" id="CHEBI:58189"/>
        <dbReference type="ChEBI" id="CHEBI:58472"/>
        <dbReference type="ChEBI" id="CHEBI:132510"/>
        <dbReference type="EC" id="2.4.1.132"/>
    </reaction>
    <physiologicalReaction direction="left-to-right" evidence="2 4">
        <dbReference type="Rhea" id="RHEA:29516"/>
    </physiologicalReaction>
</comment>
<dbReference type="AlphaFoldDB" id="A0A3P7DE37"/>
<dbReference type="Pfam" id="PF00534">
    <property type="entry name" value="Glycos_transf_1"/>
    <property type="match status" value="1"/>
</dbReference>
<proteinExistence type="inferred from homology"/>
<evidence type="ECO:0000256" key="1">
    <source>
        <dbReference type="ARBA" id="ARBA00022676"/>
    </source>
</evidence>
<dbReference type="Proteomes" id="UP000270924">
    <property type="component" value="Unassembled WGS sequence"/>
</dbReference>
<evidence type="ECO:0000259" key="6">
    <source>
        <dbReference type="Pfam" id="PF13439"/>
    </source>
</evidence>
<evidence type="ECO:0000256" key="4">
    <source>
        <dbReference type="RuleBase" id="RU367136"/>
    </source>
</evidence>
<dbReference type="Gene3D" id="3.40.50.2000">
    <property type="entry name" value="Glycogen Phosphorylase B"/>
    <property type="match status" value="1"/>
</dbReference>
<dbReference type="GO" id="GO:0004378">
    <property type="term" value="F:GDP-Man:Man(1)GlcNAc(2)-PP-Dol alpha-1,3-mannosyltransferase activity"/>
    <property type="evidence" value="ECO:0007669"/>
    <property type="project" value="UniProtKB-UniRule"/>
</dbReference>
<dbReference type="EC" id="2.4.1.257" evidence="4"/>
<evidence type="ECO:0000256" key="3">
    <source>
        <dbReference type="ARBA" id="ARBA00045104"/>
    </source>
</evidence>
<dbReference type="PANTHER" id="PTHR45918:SF2">
    <property type="entry name" value="ALPHA-1,3_1,6-MANNOSYLTRANSFERASE ALG2"/>
    <property type="match status" value="1"/>
</dbReference>
<accession>A0A3P7DE37</accession>
<name>A0A3P7DE37_WUCBA</name>